<dbReference type="InParanoid" id="A0A409W3C7"/>
<comment type="caution">
    <text evidence="1">The sequence shown here is derived from an EMBL/GenBank/DDBJ whole genome shotgun (WGS) entry which is preliminary data.</text>
</comment>
<dbReference type="EMBL" id="NHYE01005427">
    <property type="protein sequence ID" value="PPQ73027.1"/>
    <property type="molecule type" value="Genomic_DNA"/>
</dbReference>
<proteinExistence type="predicted"/>
<dbReference type="AlphaFoldDB" id="A0A409W3C7"/>
<dbReference type="Proteomes" id="UP000284706">
    <property type="component" value="Unassembled WGS sequence"/>
</dbReference>
<evidence type="ECO:0000313" key="1">
    <source>
        <dbReference type="EMBL" id="PPQ73027.1"/>
    </source>
</evidence>
<evidence type="ECO:0008006" key="3">
    <source>
        <dbReference type="Google" id="ProtNLM"/>
    </source>
</evidence>
<dbReference type="OrthoDB" id="2535907at2759"/>
<dbReference type="STRING" id="231916.A0A409W3C7"/>
<reference evidence="1 2" key="1">
    <citation type="journal article" date="2018" name="Evol. Lett.">
        <title>Horizontal gene cluster transfer increased hallucinogenic mushroom diversity.</title>
        <authorList>
            <person name="Reynolds H.T."/>
            <person name="Vijayakumar V."/>
            <person name="Gluck-Thaler E."/>
            <person name="Korotkin H.B."/>
            <person name="Matheny P.B."/>
            <person name="Slot J.C."/>
        </authorList>
    </citation>
    <scope>NUCLEOTIDE SEQUENCE [LARGE SCALE GENOMIC DNA]</scope>
    <source>
        <strain evidence="1 2">SRW20</strain>
    </source>
</reference>
<accession>A0A409W3C7</accession>
<evidence type="ECO:0000313" key="2">
    <source>
        <dbReference type="Proteomes" id="UP000284706"/>
    </source>
</evidence>
<gene>
    <name evidence="1" type="ORF">CVT26_014675</name>
</gene>
<protein>
    <recommendedName>
        <fullName evidence="3">Mediator complex subunit 16</fullName>
    </recommendedName>
</protein>
<organism evidence="1 2">
    <name type="scientific">Gymnopilus dilepis</name>
    <dbReference type="NCBI Taxonomy" id="231916"/>
    <lineage>
        <taxon>Eukaryota</taxon>
        <taxon>Fungi</taxon>
        <taxon>Dikarya</taxon>
        <taxon>Basidiomycota</taxon>
        <taxon>Agaricomycotina</taxon>
        <taxon>Agaricomycetes</taxon>
        <taxon>Agaricomycetidae</taxon>
        <taxon>Agaricales</taxon>
        <taxon>Agaricineae</taxon>
        <taxon>Hymenogastraceae</taxon>
        <taxon>Gymnopilus</taxon>
    </lineage>
</organism>
<sequence length="899" mass="99459">MDGNKSWRAGWWDFYPLLERPKRPLQWSQSSVIFTAHPLRPIITARHFSSSKQFVLPSPNPIVTSPASYEPATVLSVSPGDEWLLAYFPRRDGEGLACIWKRGPHIDNWMVKECWNFPKGSGVLTASWLGRRRERVQWIAGTTGLPERLPPRGPPLPISDMTLLLVTQDHYVHLTFVRHYGSGLKTLKRSLMLPGVTWENSLPVDATEVNGTRHCVEAAIALGYNGKGRPCGKVYRSIDLLSAEKGIIIATHSRKLPPSTPATVNTSAFNTMDLSVSGDLTSPDHKVVEWDNWGEEQAVDLHEVQIRFDGSQLGLGLSPIASLECLPHFISGLTFVCTPPPMHPTPSAEPSASPSLPKLNTLERGRIGLVISYIDFHDYASPPTSTLTLFLIAQRMVGNRGVWGTRQASTRTLETGIVSHLEPFIDYTGTSTVLMYASILDTSTISLVGKAKSHPAEITVGHLKVLTVPSLTEHSQWGSTPIKIPATGSGRALPLFTCLSQNRRLFCTLTSSLWQNQIAIYPSPLPENSDTSSTRLPLTLATAILGRLSSADLIHTLCSPQTTIADVAEVLYQALDILHKYSDDTPNDYSWEMLGLATEVYRAKSLLTKSEEQAETLKDRWEAAQDMCFLAACNLAFECCKDNETYDLEAAWQMIEICQWVIAFTERLMKTCVLSHNAEVAEKEDAQHDSDVLSSPILLALSHPFSFNNLLIALRHVKEFRTFVGSLPAGGENAQVAQSVLIDAVDRSGIELGSLISLLEDHYTESVKKVDPDECRKALAACQPTGMMLPHLSRLLRRISEAQGILNKSTLFIKPNDLVDGVARLSLGSQSQGDDRDVVSRGILNKQEHKDVCLRCGGKTTISREVVAPRGHYHSKWHLFELMWQLRCVCGGAWSFPVR</sequence>
<keyword evidence="2" id="KW-1185">Reference proteome</keyword>
<name>A0A409W3C7_9AGAR</name>